<dbReference type="CDD" id="cd01713">
    <property type="entry name" value="CTU1-like"/>
    <property type="match status" value="1"/>
</dbReference>
<dbReference type="PIRSF" id="PIRSF004976">
    <property type="entry name" value="ATPase_YdaO"/>
    <property type="match status" value="1"/>
</dbReference>
<dbReference type="InterPro" id="IPR011063">
    <property type="entry name" value="TilS/TtcA_N"/>
</dbReference>
<evidence type="ECO:0000313" key="3">
    <source>
        <dbReference type="EMBL" id="UYP46379.1"/>
    </source>
</evidence>
<reference evidence="3" key="1">
    <citation type="submission" date="2022-09" db="EMBL/GenBank/DDBJ databases">
        <title>Actin cytoskeleton and complex cell architecture in an #Asgard archaeon.</title>
        <authorList>
            <person name="Ponce Toledo R.I."/>
            <person name="Schleper C."/>
            <person name="Rodrigues Oliveira T."/>
            <person name="Wollweber F."/>
            <person name="Xu J."/>
            <person name="Rittmann S."/>
            <person name="Klingl A."/>
            <person name="Pilhofer M."/>
        </authorList>
    </citation>
    <scope>NUCLEOTIDE SEQUENCE</scope>
    <source>
        <strain evidence="3">B-35</strain>
    </source>
</reference>
<dbReference type="InterPro" id="IPR056369">
    <property type="entry name" value="CTU1-like_ATP-bd"/>
</dbReference>
<feature type="domain" description="tRNA(Ile)-lysidine/2-thiocytidine synthase N-terminal" evidence="2">
    <location>
        <begin position="49"/>
        <end position="228"/>
    </location>
</feature>
<keyword evidence="4" id="KW-1185">Reference proteome</keyword>
<dbReference type="InterPro" id="IPR014729">
    <property type="entry name" value="Rossmann-like_a/b/a_fold"/>
</dbReference>
<dbReference type="GO" id="GO:0016740">
    <property type="term" value="F:transferase activity"/>
    <property type="evidence" value="ECO:0007669"/>
    <property type="project" value="UniProtKB-KW"/>
</dbReference>
<protein>
    <submittedName>
        <fullName evidence="3">tRNA-5-methyluridine(54) 2-sulfurtransferase</fullName>
        <ecNumber evidence="3">2.8.1.-</ecNumber>
    </submittedName>
</protein>
<evidence type="ECO:0000313" key="4">
    <source>
        <dbReference type="Proteomes" id="UP001208689"/>
    </source>
</evidence>
<dbReference type="Pfam" id="PF01171">
    <property type="entry name" value="ATP_bind_3"/>
    <property type="match status" value="1"/>
</dbReference>
<dbReference type="InterPro" id="IPR035107">
    <property type="entry name" value="tRNA_thiolation_TtcA_Ctu1"/>
</dbReference>
<organism evidence="3 4">
    <name type="scientific">Candidatus Lokiarchaeum ossiferum</name>
    <dbReference type="NCBI Taxonomy" id="2951803"/>
    <lineage>
        <taxon>Archaea</taxon>
        <taxon>Promethearchaeati</taxon>
        <taxon>Promethearchaeota</taxon>
        <taxon>Promethearchaeia</taxon>
        <taxon>Promethearchaeales</taxon>
        <taxon>Promethearchaeaceae</taxon>
        <taxon>Candidatus Lokiarchaeum</taxon>
    </lineage>
</organism>
<proteinExistence type="predicted"/>
<dbReference type="Gene3D" id="3.40.50.620">
    <property type="entry name" value="HUPs"/>
    <property type="match status" value="1"/>
</dbReference>
<dbReference type="EMBL" id="CP104013">
    <property type="protein sequence ID" value="UYP46379.1"/>
    <property type="molecule type" value="Genomic_DNA"/>
</dbReference>
<dbReference type="PROSITE" id="PS01263">
    <property type="entry name" value="UPF0021"/>
    <property type="match status" value="1"/>
</dbReference>
<dbReference type="SUPFAM" id="SSF52402">
    <property type="entry name" value="Adenine nucleotide alpha hydrolases-like"/>
    <property type="match status" value="1"/>
</dbReference>
<accession>A0ABY6HV92</accession>
<dbReference type="PANTHER" id="PTHR11807">
    <property type="entry name" value="ATPASES OF THE PP SUPERFAMILY-RELATED"/>
    <property type="match status" value="1"/>
</dbReference>
<gene>
    <name evidence="3" type="ORF">NEF87_002664</name>
</gene>
<evidence type="ECO:0000259" key="2">
    <source>
        <dbReference type="Pfam" id="PF01171"/>
    </source>
</evidence>
<dbReference type="PANTHER" id="PTHR11807:SF12">
    <property type="entry name" value="CYTOPLASMIC TRNA 2-THIOLATION PROTEIN 1"/>
    <property type="match status" value="1"/>
</dbReference>
<name>A0ABY6HV92_9ARCH</name>
<evidence type="ECO:0000256" key="1">
    <source>
        <dbReference type="ARBA" id="ARBA00022679"/>
    </source>
</evidence>
<dbReference type="Proteomes" id="UP001208689">
    <property type="component" value="Chromosome"/>
</dbReference>
<sequence>MKCQYCSKPAVYHRKISNETVCKEHFCTTIENKIRKTVRKYNMFSPTEKIVVGVSGGKDSLVLLYNVMKLQQRYHQSPPIEAILIDEGIEGYRYESTEIAKQMCRIWNVKLHIVKFKENFGKSLDEIIPKLPNLKINACTICGTVRRHLLNKKAKSLQADKLAIGHNLDDQTETFLQNIVRNDLKRILQHPPNGNITDPDSFFIPRVKPLMQVPEAEISRYCYYMDIPIQTTPCPYVEKFFILRKEIQNFINALEDQSAEIKYNLLKMNEKIIDHTKIEIDQDTSFDPHDHRNFCIKCKSPCGEKRKLCYFCELKESLNCNI</sequence>
<keyword evidence="1 3" id="KW-0808">Transferase</keyword>
<dbReference type="EC" id="2.8.1.-" evidence="3"/>
<dbReference type="InterPro" id="IPR020554">
    <property type="entry name" value="UPF0021_CS"/>
</dbReference>